<gene>
    <name evidence="6" type="ORF">FJZ47_08345</name>
</gene>
<feature type="domain" description="FAD-dependent oxidoreductase 2 FAD-binding" evidence="5">
    <location>
        <begin position="49"/>
        <end position="510"/>
    </location>
</feature>
<keyword evidence="3" id="KW-0274">FAD</keyword>
<proteinExistence type="predicted"/>
<evidence type="ECO:0000313" key="7">
    <source>
        <dbReference type="Proteomes" id="UP000712673"/>
    </source>
</evidence>
<dbReference type="SUPFAM" id="SSF56425">
    <property type="entry name" value="Succinate dehydrogenase/fumarate reductase flavoprotein, catalytic domain"/>
    <property type="match status" value="1"/>
</dbReference>
<name>A0A937W055_UNCTE</name>
<dbReference type="NCBIfam" id="NF006130">
    <property type="entry name" value="PRK08274.1"/>
    <property type="match status" value="1"/>
</dbReference>
<dbReference type="Gene3D" id="3.50.50.60">
    <property type="entry name" value="FAD/NAD(P)-binding domain"/>
    <property type="match status" value="1"/>
</dbReference>
<keyword evidence="4" id="KW-0560">Oxidoreductase</keyword>
<accession>A0A937W055</accession>
<dbReference type="GO" id="GO:0016491">
    <property type="term" value="F:oxidoreductase activity"/>
    <property type="evidence" value="ECO:0007669"/>
    <property type="project" value="UniProtKB-KW"/>
</dbReference>
<dbReference type="SUPFAM" id="SSF51905">
    <property type="entry name" value="FAD/NAD(P)-binding domain"/>
    <property type="match status" value="1"/>
</dbReference>
<evidence type="ECO:0000259" key="5">
    <source>
        <dbReference type="Pfam" id="PF00890"/>
    </source>
</evidence>
<keyword evidence="2" id="KW-0285">Flavoprotein</keyword>
<evidence type="ECO:0000256" key="2">
    <source>
        <dbReference type="ARBA" id="ARBA00022630"/>
    </source>
</evidence>
<protein>
    <submittedName>
        <fullName evidence="6">FAD-dependent oxidoreductase</fullName>
    </submittedName>
</protein>
<comment type="caution">
    <text evidence="6">The sequence shown here is derived from an EMBL/GenBank/DDBJ whole genome shotgun (WGS) entry which is preliminary data.</text>
</comment>
<reference evidence="6" key="1">
    <citation type="submission" date="2019-03" db="EMBL/GenBank/DDBJ databases">
        <title>Lake Tanganyika Metagenome-Assembled Genomes (MAGs).</title>
        <authorList>
            <person name="Tran P."/>
        </authorList>
    </citation>
    <scope>NUCLEOTIDE SEQUENCE</scope>
    <source>
        <strain evidence="6">K_DeepCast_65m_m2_066</strain>
    </source>
</reference>
<evidence type="ECO:0000256" key="1">
    <source>
        <dbReference type="ARBA" id="ARBA00001974"/>
    </source>
</evidence>
<comment type="cofactor">
    <cofactor evidence="1">
        <name>FAD</name>
        <dbReference type="ChEBI" id="CHEBI:57692"/>
    </cofactor>
</comment>
<dbReference type="InterPro" id="IPR027477">
    <property type="entry name" value="Succ_DH/fumarate_Rdtase_cat_sf"/>
</dbReference>
<dbReference type="InterPro" id="IPR050315">
    <property type="entry name" value="FAD-oxidoreductase_2"/>
</dbReference>
<dbReference type="EMBL" id="VGLS01000201">
    <property type="protein sequence ID" value="MBM3223793.1"/>
    <property type="molecule type" value="Genomic_DNA"/>
</dbReference>
<organism evidence="6 7">
    <name type="scientific">Tectimicrobiota bacterium</name>
    <dbReference type="NCBI Taxonomy" id="2528274"/>
    <lineage>
        <taxon>Bacteria</taxon>
        <taxon>Pseudomonadati</taxon>
        <taxon>Nitrospinota/Tectimicrobiota group</taxon>
        <taxon>Candidatus Tectimicrobiota</taxon>
    </lineage>
</organism>
<evidence type="ECO:0000256" key="4">
    <source>
        <dbReference type="ARBA" id="ARBA00023002"/>
    </source>
</evidence>
<dbReference type="PANTHER" id="PTHR43400">
    <property type="entry name" value="FUMARATE REDUCTASE"/>
    <property type="match status" value="1"/>
</dbReference>
<dbReference type="InterPro" id="IPR003953">
    <property type="entry name" value="FAD-dep_OxRdtase_2_FAD-bd"/>
</dbReference>
<dbReference type="InterPro" id="IPR036188">
    <property type="entry name" value="FAD/NAD-bd_sf"/>
</dbReference>
<dbReference type="Gene3D" id="3.90.700.10">
    <property type="entry name" value="Succinate dehydrogenase/fumarate reductase flavoprotein, catalytic domain"/>
    <property type="match status" value="1"/>
</dbReference>
<dbReference type="Pfam" id="PF00890">
    <property type="entry name" value="FAD_binding_2"/>
    <property type="match status" value="1"/>
</dbReference>
<dbReference type="AlphaFoldDB" id="A0A937W055"/>
<dbReference type="PANTHER" id="PTHR43400:SF7">
    <property type="entry name" value="FAD-DEPENDENT OXIDOREDUCTASE 2 FAD BINDING DOMAIN-CONTAINING PROTEIN"/>
    <property type="match status" value="1"/>
</dbReference>
<dbReference type="Proteomes" id="UP000712673">
    <property type="component" value="Unassembled WGS sequence"/>
</dbReference>
<sequence>MAGVLYDLGLLRETPAQTSSVSSSAYLSACVPRDWTVEVDVDDAEFVTDVVVVGAGNAALTAALAAREAGAQVLVLEKASTAERGGNSRFTGGIVRFAHNGLEDILPLVPELTETEIARLDVQPYPVETYVRDVMRLSEGKADPALTQVLVQNSYPTVRWMHGLGVRFELYQTAVRQGGRLHFPAGAVIQFWNGGPGLTQRLFRAAEGQGIDVVYEATVVDILTDASGHMKGVQAQTPEGLIDIHAGAVLLACGGFEASAVQRSRYLGPEWEQVHVRGTRHNTGELLERVEALGALMGGHLDGAHAVPVDAGSPQVGDLQLGDLTARLSYPLGIMVNREGQRFIDEGMDFKSYSYTVMGPAVLRQPGGLAYQIFDQQTVERLETRYGSGSQPAVANTIEELAHQLGLSPAALRQTVQTYNAAVQDGAFNPAIKDGKCTQGILPAKTNWALRLEQPPFVAYSVRCGITFTYGGVITTEVGEVLHQRGTPIPGLFAAGEVTGGVFYHNYPSGAGLMLGAVFGRLAGTKAAAFARKEG</sequence>
<evidence type="ECO:0000313" key="6">
    <source>
        <dbReference type="EMBL" id="MBM3223793.1"/>
    </source>
</evidence>
<evidence type="ECO:0000256" key="3">
    <source>
        <dbReference type="ARBA" id="ARBA00022827"/>
    </source>
</evidence>